<feature type="compositionally biased region" description="Basic residues" evidence="1">
    <location>
        <begin position="274"/>
        <end position="291"/>
    </location>
</feature>
<evidence type="ECO:0000256" key="2">
    <source>
        <dbReference type="SAM" id="Phobius"/>
    </source>
</evidence>
<keyword evidence="2" id="KW-1133">Transmembrane helix</keyword>
<name>A0A5B0QP57_PUCGR</name>
<keyword evidence="5" id="KW-1185">Reference proteome</keyword>
<dbReference type="OMA" id="YKVTIGI"/>
<protein>
    <recommendedName>
        <fullName evidence="6">PDZ domain-containing protein</fullName>
    </recommendedName>
</protein>
<evidence type="ECO:0000313" key="4">
    <source>
        <dbReference type="EMBL" id="KAA1114909.1"/>
    </source>
</evidence>
<dbReference type="EMBL" id="VSWC01000014">
    <property type="protein sequence ID" value="KAA1114909.1"/>
    <property type="molecule type" value="Genomic_DNA"/>
</dbReference>
<evidence type="ECO:0000313" key="5">
    <source>
        <dbReference type="Proteomes" id="UP000324748"/>
    </source>
</evidence>
<sequence length="410" mass="43432">MWSTCLTFILAALTASSLAAPSPLTTSATTVATLSGIQSGTAHDGILIHVLRTEDLIADKLKAKPLLLERLSHLLIKVELGNQSVAVNGHSLPMLPGSHPLEVSVKLQQVQMLKMPKDSPLVPLGLTPPEVLSIADKYMSEGIVAAMLSVTQEPLIVEAMREDNTPVQAEAYKVTIGMKILEVDGMSLAETDLPPVDLLHLIVHPDQADPSKVATVTTLAPEALSDSQPASSPAGMLNAALDTTRASLESTLNALSNAMQGMVAHASGLLNGSRARKPCHKHHHHHHHHQKGAASKAKKPVELAAATKAPEATSEHPVSRHSAASTFRHRMGCFVKMVARSSLAVLLLGLPLALVLLVFSALVSTILRRRLEASTAAASTPPAYQAIPGDEKLTEDQQIIIIHAADADKI</sequence>
<accession>A0A5B0QP57</accession>
<dbReference type="Proteomes" id="UP000324748">
    <property type="component" value="Unassembled WGS sequence"/>
</dbReference>
<proteinExistence type="predicted"/>
<keyword evidence="2" id="KW-0472">Membrane</keyword>
<evidence type="ECO:0000256" key="1">
    <source>
        <dbReference type="SAM" id="MobiDB-lite"/>
    </source>
</evidence>
<gene>
    <name evidence="4" type="ORF">PGT21_027049</name>
</gene>
<keyword evidence="2" id="KW-0812">Transmembrane</keyword>
<feature type="chain" id="PRO_5023009246" description="PDZ domain-containing protein" evidence="3">
    <location>
        <begin position="20"/>
        <end position="410"/>
    </location>
</feature>
<feature type="signal peptide" evidence="3">
    <location>
        <begin position="1"/>
        <end position="19"/>
    </location>
</feature>
<reference evidence="4 5" key="1">
    <citation type="submission" date="2019-05" db="EMBL/GenBank/DDBJ databases">
        <title>Emergence of the Ug99 lineage of the wheat stem rust pathogen through somatic hybridization.</title>
        <authorList>
            <person name="Li F."/>
            <person name="Upadhyaya N.M."/>
            <person name="Sperschneider J."/>
            <person name="Matny O."/>
            <person name="Nguyen-Phuc H."/>
            <person name="Mago R."/>
            <person name="Raley C."/>
            <person name="Miller M.E."/>
            <person name="Silverstein K.A.T."/>
            <person name="Henningsen E."/>
            <person name="Hirsch C.D."/>
            <person name="Visser B."/>
            <person name="Pretorius Z.A."/>
            <person name="Steffenson B.J."/>
            <person name="Schwessinger B."/>
            <person name="Dodds P.N."/>
            <person name="Figueroa M."/>
        </authorList>
    </citation>
    <scope>NUCLEOTIDE SEQUENCE [LARGE SCALE GENOMIC DNA]</scope>
    <source>
        <strain evidence="4">21-0</strain>
    </source>
</reference>
<evidence type="ECO:0008006" key="6">
    <source>
        <dbReference type="Google" id="ProtNLM"/>
    </source>
</evidence>
<comment type="caution">
    <text evidence="4">The sequence shown here is derived from an EMBL/GenBank/DDBJ whole genome shotgun (WGS) entry which is preliminary data.</text>
</comment>
<organism evidence="4 5">
    <name type="scientific">Puccinia graminis f. sp. tritici</name>
    <dbReference type="NCBI Taxonomy" id="56615"/>
    <lineage>
        <taxon>Eukaryota</taxon>
        <taxon>Fungi</taxon>
        <taxon>Dikarya</taxon>
        <taxon>Basidiomycota</taxon>
        <taxon>Pucciniomycotina</taxon>
        <taxon>Pucciniomycetes</taxon>
        <taxon>Pucciniales</taxon>
        <taxon>Pucciniaceae</taxon>
        <taxon>Puccinia</taxon>
    </lineage>
</organism>
<evidence type="ECO:0000256" key="3">
    <source>
        <dbReference type="SAM" id="SignalP"/>
    </source>
</evidence>
<feature type="region of interest" description="Disordered" evidence="1">
    <location>
        <begin position="273"/>
        <end position="322"/>
    </location>
</feature>
<dbReference type="OrthoDB" id="3366756at2759"/>
<keyword evidence="3" id="KW-0732">Signal</keyword>
<feature type="transmembrane region" description="Helical" evidence="2">
    <location>
        <begin position="343"/>
        <end position="367"/>
    </location>
</feature>
<dbReference type="AlphaFoldDB" id="A0A5B0QP57"/>